<sequence>MCVAQIQVLQGLDPVRKRPGMYIGSTGTRGLHHLIFEVLDNCIDEVQGGHATNVEVEIDMESGWVTITDDGRGIPTDIHPATGKSALETVLTVLHAGGKFGGDSSGYTVSGGLHGVGISVVNALSSQLMVTVWRQGKEYKQSYASGEATGPLKHSALPSNGKKRTGTCIRFLHDRGVFAKNAVYDPETIRSRLRELAFLNSTATINFRALQARSNGSSAAADWQVFHFSRGLADYIEYLNRDKELLHKPLSISKKVDGVVVDVALQWCSDAYSDTLVGFANSVKTTDGGSHMDGLKSALTRSLNLMARKSKALKEGDANLAGDNIREGLGGIIAVKIPEPEFEGQTKTRLGNPEVRKIVEGVVSQGLQDLLDADGQTLEAILSKAIAAYKAAEAARKARELVRRKSVLTKSALPGKLADCSSTDAASSEIFIVEGDSAGGSAKQARDRRFQAILPLRGKILNVERTDDATLYKNSEISNLIIGLGLGVRGEAPKELRYGKIILLTDADVDGAHIRTLLLTFLYRYSRDVFATGNIYVGVPPLYKLDIGRKSQYCYDEDELQQQIKGRAAGSYQIQRFKGLGEMMPEQLWDTTLNPATRKLKRLTVEDAADVDHTITMLMGKKVAPRRELIEHHGSRIALADLDI</sequence>
<evidence type="ECO:0000313" key="14">
    <source>
        <dbReference type="Proteomes" id="UP001485043"/>
    </source>
</evidence>
<dbReference type="SMART" id="SM00387">
    <property type="entry name" value="HATPase_c"/>
    <property type="match status" value="1"/>
</dbReference>
<comment type="caution">
    <text evidence="13">The sequence shown here is derived from an EMBL/GenBank/DDBJ whole genome shotgun (WGS) entry which is preliminary data.</text>
</comment>
<dbReference type="PROSITE" id="PS00177">
    <property type="entry name" value="TOPOISOMERASE_II"/>
    <property type="match status" value="1"/>
</dbReference>
<dbReference type="InterPro" id="IPR001241">
    <property type="entry name" value="Topo_IIA"/>
</dbReference>
<dbReference type="PRINTS" id="PR00418">
    <property type="entry name" value="TPI2FAMILY"/>
</dbReference>
<dbReference type="InterPro" id="IPR013759">
    <property type="entry name" value="Topo_IIA_B_C"/>
</dbReference>
<dbReference type="EMBL" id="JALJOV010001334">
    <property type="protein sequence ID" value="KAK9849526.1"/>
    <property type="molecule type" value="Genomic_DNA"/>
</dbReference>
<dbReference type="Pfam" id="PF00204">
    <property type="entry name" value="DNA_gyraseB"/>
    <property type="match status" value="1"/>
</dbReference>
<protein>
    <recommendedName>
        <fullName evidence="11">DNA topoisomerase 2</fullName>
        <ecNumber evidence="11">5.6.2.2</ecNumber>
    </recommendedName>
</protein>
<keyword evidence="7" id="KW-0460">Magnesium</keyword>
<dbReference type="Gene3D" id="3.40.50.670">
    <property type="match status" value="1"/>
</dbReference>
<evidence type="ECO:0000256" key="8">
    <source>
        <dbReference type="ARBA" id="ARBA00023029"/>
    </source>
</evidence>
<evidence type="ECO:0000313" key="13">
    <source>
        <dbReference type="EMBL" id="KAK9849526.1"/>
    </source>
</evidence>
<comment type="similarity">
    <text evidence="3">Belongs to the type II topoisomerase GyrB family.</text>
</comment>
<dbReference type="PRINTS" id="PR01159">
    <property type="entry name" value="DNAGYRASEB"/>
</dbReference>
<keyword evidence="9 11" id="KW-0238">DNA-binding</keyword>
<dbReference type="FunFam" id="3.30.230.10:FF:000005">
    <property type="entry name" value="DNA gyrase subunit B"/>
    <property type="match status" value="1"/>
</dbReference>
<dbReference type="GO" id="GO:0006265">
    <property type="term" value="P:DNA topological change"/>
    <property type="evidence" value="ECO:0007669"/>
    <property type="project" value="UniProtKB-UniRule"/>
</dbReference>
<dbReference type="Pfam" id="PF00986">
    <property type="entry name" value="DNA_gyraseB_C"/>
    <property type="match status" value="1"/>
</dbReference>
<evidence type="ECO:0000256" key="6">
    <source>
        <dbReference type="ARBA" id="ARBA00022840"/>
    </source>
</evidence>
<keyword evidence="6 11" id="KW-0067">ATP-binding</keyword>
<dbReference type="PROSITE" id="PS50880">
    <property type="entry name" value="TOPRIM"/>
    <property type="match status" value="1"/>
</dbReference>
<dbReference type="FunFam" id="3.40.50.670:FF:000002">
    <property type="entry name" value="DNA gyrase subunit B"/>
    <property type="match status" value="1"/>
</dbReference>
<evidence type="ECO:0000256" key="10">
    <source>
        <dbReference type="ARBA" id="ARBA00023235"/>
    </source>
</evidence>
<dbReference type="EC" id="5.6.2.2" evidence="11"/>
<gene>
    <name evidence="13" type="ORF">WJX84_007498</name>
</gene>
<evidence type="ECO:0000256" key="11">
    <source>
        <dbReference type="RuleBase" id="RU362094"/>
    </source>
</evidence>
<dbReference type="CDD" id="cd00822">
    <property type="entry name" value="TopoII_Trans_DNA_gyrase"/>
    <property type="match status" value="1"/>
</dbReference>
<dbReference type="SUPFAM" id="SSF54211">
    <property type="entry name" value="Ribosomal protein S5 domain 2-like"/>
    <property type="match status" value="1"/>
</dbReference>
<dbReference type="Pfam" id="PF01751">
    <property type="entry name" value="Toprim"/>
    <property type="match status" value="1"/>
</dbReference>
<dbReference type="SMART" id="SM00433">
    <property type="entry name" value="TOP2c"/>
    <property type="match status" value="1"/>
</dbReference>
<accession>A0AAW1SPL5</accession>
<evidence type="ECO:0000256" key="3">
    <source>
        <dbReference type="ARBA" id="ARBA00010708"/>
    </source>
</evidence>
<dbReference type="GO" id="GO:0003918">
    <property type="term" value="F:DNA topoisomerase type II (double strand cut, ATP-hydrolyzing) activity"/>
    <property type="evidence" value="ECO:0007669"/>
    <property type="project" value="UniProtKB-UniRule"/>
</dbReference>
<dbReference type="SUPFAM" id="SSF55874">
    <property type="entry name" value="ATPase domain of HSP90 chaperone/DNA topoisomerase II/histidine kinase"/>
    <property type="match status" value="1"/>
</dbReference>
<evidence type="ECO:0000256" key="5">
    <source>
        <dbReference type="ARBA" id="ARBA00022741"/>
    </source>
</evidence>
<keyword evidence="4" id="KW-0479">Metal-binding</keyword>
<evidence type="ECO:0000256" key="9">
    <source>
        <dbReference type="ARBA" id="ARBA00023125"/>
    </source>
</evidence>
<organism evidence="13 14">
    <name type="scientific">Apatococcus fuscideae</name>
    <dbReference type="NCBI Taxonomy" id="2026836"/>
    <lineage>
        <taxon>Eukaryota</taxon>
        <taxon>Viridiplantae</taxon>
        <taxon>Chlorophyta</taxon>
        <taxon>core chlorophytes</taxon>
        <taxon>Trebouxiophyceae</taxon>
        <taxon>Chlorellales</taxon>
        <taxon>Chlorellaceae</taxon>
        <taxon>Apatococcus</taxon>
    </lineage>
</organism>
<dbReference type="InterPro" id="IPR000565">
    <property type="entry name" value="Topo_IIA_B"/>
</dbReference>
<evidence type="ECO:0000256" key="1">
    <source>
        <dbReference type="ARBA" id="ARBA00000185"/>
    </source>
</evidence>
<dbReference type="InterPro" id="IPR018522">
    <property type="entry name" value="TopoIIA_CS"/>
</dbReference>
<dbReference type="Pfam" id="PF02518">
    <property type="entry name" value="HATPase_c"/>
    <property type="match status" value="1"/>
</dbReference>
<dbReference type="InterPro" id="IPR002288">
    <property type="entry name" value="DNA_gyrase_B_C"/>
</dbReference>
<evidence type="ECO:0000256" key="7">
    <source>
        <dbReference type="ARBA" id="ARBA00022842"/>
    </source>
</evidence>
<dbReference type="CDD" id="cd16928">
    <property type="entry name" value="HATPase_GyrB-like"/>
    <property type="match status" value="1"/>
</dbReference>
<dbReference type="AlphaFoldDB" id="A0AAW1SPL5"/>
<keyword evidence="10 11" id="KW-0413">Isomerase</keyword>
<dbReference type="Proteomes" id="UP001485043">
    <property type="component" value="Unassembled WGS sequence"/>
</dbReference>
<name>A0AAW1SPL5_9CHLO</name>
<keyword evidence="5 11" id="KW-0547">Nucleotide-binding</keyword>
<dbReference type="GO" id="GO:0005524">
    <property type="term" value="F:ATP binding"/>
    <property type="evidence" value="ECO:0007669"/>
    <property type="project" value="UniProtKB-UniRule"/>
</dbReference>
<dbReference type="InterPro" id="IPR006171">
    <property type="entry name" value="TOPRIM_dom"/>
</dbReference>
<proteinExistence type="inferred from homology"/>
<evidence type="ECO:0000256" key="2">
    <source>
        <dbReference type="ARBA" id="ARBA00001946"/>
    </source>
</evidence>
<dbReference type="GO" id="GO:0046872">
    <property type="term" value="F:metal ion binding"/>
    <property type="evidence" value="ECO:0007669"/>
    <property type="project" value="UniProtKB-KW"/>
</dbReference>
<evidence type="ECO:0000259" key="12">
    <source>
        <dbReference type="PROSITE" id="PS50880"/>
    </source>
</evidence>
<comment type="cofactor">
    <cofactor evidence="2">
        <name>Mg(2+)</name>
        <dbReference type="ChEBI" id="CHEBI:18420"/>
    </cofactor>
</comment>
<dbReference type="InterPro" id="IPR013760">
    <property type="entry name" value="Topo_IIA-like_dom_sf"/>
</dbReference>
<reference evidence="13 14" key="1">
    <citation type="journal article" date="2024" name="Nat. Commun.">
        <title>Phylogenomics reveals the evolutionary origins of lichenization in chlorophyte algae.</title>
        <authorList>
            <person name="Puginier C."/>
            <person name="Libourel C."/>
            <person name="Otte J."/>
            <person name="Skaloud P."/>
            <person name="Haon M."/>
            <person name="Grisel S."/>
            <person name="Petersen M."/>
            <person name="Berrin J.G."/>
            <person name="Delaux P.M."/>
            <person name="Dal Grande F."/>
            <person name="Keller J."/>
        </authorList>
    </citation>
    <scope>NUCLEOTIDE SEQUENCE [LARGE SCALE GENOMIC DNA]</scope>
    <source>
        <strain evidence="13 14">SAG 2523</strain>
    </source>
</reference>
<dbReference type="SUPFAM" id="SSF56719">
    <property type="entry name" value="Type II DNA topoisomerase"/>
    <property type="match status" value="1"/>
</dbReference>
<dbReference type="InterPro" id="IPR014721">
    <property type="entry name" value="Ribsml_uS5_D2-typ_fold_subgr"/>
</dbReference>
<dbReference type="Gene3D" id="3.30.565.10">
    <property type="entry name" value="Histidine kinase-like ATPase, C-terminal domain"/>
    <property type="match status" value="1"/>
</dbReference>
<comment type="function">
    <text evidence="11">Control of topological states of DNA by transient breakage and subsequent rejoining of DNA strands. Topoisomerase II makes double-strand breaks.</text>
</comment>
<dbReference type="InterPro" id="IPR020568">
    <property type="entry name" value="Ribosomal_Su5_D2-typ_SF"/>
</dbReference>
<evidence type="ECO:0000256" key="4">
    <source>
        <dbReference type="ARBA" id="ARBA00022723"/>
    </source>
</evidence>
<dbReference type="InterPro" id="IPR013506">
    <property type="entry name" value="Topo_IIA_bsu_dom2"/>
</dbReference>
<dbReference type="PANTHER" id="PTHR45866:SF1">
    <property type="entry name" value="DNA GYRASE SUBUNIT B, MITOCHONDRIAL"/>
    <property type="match status" value="1"/>
</dbReference>
<dbReference type="InterPro" id="IPR003594">
    <property type="entry name" value="HATPase_dom"/>
</dbReference>
<keyword evidence="8 11" id="KW-0799">Topoisomerase</keyword>
<feature type="domain" description="Toprim" evidence="12">
    <location>
        <begin position="428"/>
        <end position="535"/>
    </location>
</feature>
<keyword evidence="14" id="KW-1185">Reference proteome</keyword>
<dbReference type="PANTHER" id="PTHR45866">
    <property type="entry name" value="DNA GYRASE/TOPOISOMERASE SUBUNIT B"/>
    <property type="match status" value="1"/>
</dbReference>
<comment type="subunit">
    <text evidence="11">Homodimer.</text>
</comment>
<dbReference type="GO" id="GO:0003677">
    <property type="term" value="F:DNA binding"/>
    <property type="evidence" value="ECO:0007669"/>
    <property type="project" value="UniProtKB-UniRule"/>
</dbReference>
<dbReference type="Gene3D" id="3.30.230.10">
    <property type="match status" value="1"/>
</dbReference>
<dbReference type="NCBIfam" id="NF004189">
    <property type="entry name" value="PRK05644.1"/>
    <property type="match status" value="1"/>
</dbReference>
<comment type="catalytic activity">
    <reaction evidence="1 11">
        <text>ATP-dependent breakage, passage and rejoining of double-stranded DNA.</text>
        <dbReference type="EC" id="5.6.2.2"/>
    </reaction>
</comment>
<dbReference type="InterPro" id="IPR036890">
    <property type="entry name" value="HATPase_C_sf"/>
</dbReference>
<comment type="similarity">
    <text evidence="11">Belongs to the type II topoisomerase family.</text>
</comment>